<dbReference type="Gene3D" id="1.10.10.410">
    <property type="match status" value="1"/>
</dbReference>
<dbReference type="InterPro" id="IPR018027">
    <property type="entry name" value="Asn/Gln_amidotransferase"/>
</dbReference>
<dbReference type="GO" id="GO:0050567">
    <property type="term" value="F:glutaminyl-tRNA synthase (glutamine-hydrolyzing) activity"/>
    <property type="evidence" value="ECO:0007669"/>
    <property type="project" value="UniProtKB-UniRule"/>
</dbReference>
<evidence type="ECO:0000313" key="14">
    <source>
        <dbReference type="Proteomes" id="UP000019486"/>
    </source>
</evidence>
<evidence type="ECO:0000256" key="7">
    <source>
        <dbReference type="ARBA" id="ARBA00022917"/>
    </source>
</evidence>
<proteinExistence type="inferred from homology"/>
<dbReference type="EMBL" id="AVFL01000002">
    <property type="protein sequence ID" value="EWY41887.1"/>
    <property type="molecule type" value="Genomic_DNA"/>
</dbReference>
<evidence type="ECO:0000256" key="1">
    <source>
        <dbReference type="ARBA" id="ARBA00005306"/>
    </source>
</evidence>
<dbReference type="STRING" id="1385369.N825_18120"/>
<dbReference type="NCBIfam" id="NF004014">
    <property type="entry name" value="PRK05477.1-4"/>
    <property type="match status" value="1"/>
</dbReference>
<dbReference type="HAMAP" id="MF_00121">
    <property type="entry name" value="GatB"/>
    <property type="match status" value="1"/>
</dbReference>
<dbReference type="InterPro" id="IPR003789">
    <property type="entry name" value="Asn/Gln_tRNA_amidoTrase-B-like"/>
</dbReference>
<keyword evidence="4 11" id="KW-0436">Ligase</keyword>
<dbReference type="GO" id="GO:0006412">
    <property type="term" value="P:translation"/>
    <property type="evidence" value="ECO:0007669"/>
    <property type="project" value="UniProtKB-UniRule"/>
</dbReference>
<dbReference type="FunFam" id="1.10.150.380:FF:000001">
    <property type="entry name" value="Aspartyl/glutamyl-tRNA(Asn/Gln) amidotransferase subunit B"/>
    <property type="match status" value="1"/>
</dbReference>
<dbReference type="GO" id="GO:0016740">
    <property type="term" value="F:transferase activity"/>
    <property type="evidence" value="ECO:0007669"/>
    <property type="project" value="UniProtKB-KW"/>
</dbReference>
<comment type="catalytic activity">
    <reaction evidence="9 11">
        <text>L-aspartyl-tRNA(Asn) + L-glutamine + ATP + H2O = L-asparaginyl-tRNA(Asn) + L-glutamate + ADP + phosphate + 2 H(+)</text>
        <dbReference type="Rhea" id="RHEA:14513"/>
        <dbReference type="Rhea" id="RHEA-COMP:9674"/>
        <dbReference type="Rhea" id="RHEA-COMP:9677"/>
        <dbReference type="ChEBI" id="CHEBI:15377"/>
        <dbReference type="ChEBI" id="CHEBI:15378"/>
        <dbReference type="ChEBI" id="CHEBI:29985"/>
        <dbReference type="ChEBI" id="CHEBI:30616"/>
        <dbReference type="ChEBI" id="CHEBI:43474"/>
        <dbReference type="ChEBI" id="CHEBI:58359"/>
        <dbReference type="ChEBI" id="CHEBI:78515"/>
        <dbReference type="ChEBI" id="CHEBI:78516"/>
        <dbReference type="ChEBI" id="CHEBI:456216"/>
    </reaction>
</comment>
<dbReference type="PATRIC" id="fig|1385369.3.peg.553"/>
<dbReference type="FunFam" id="1.10.10.410:FF:000001">
    <property type="entry name" value="Aspartyl/glutamyl-tRNA(Asn/Gln) amidotransferase subunit B"/>
    <property type="match status" value="1"/>
</dbReference>
<dbReference type="GO" id="GO:0005524">
    <property type="term" value="F:ATP binding"/>
    <property type="evidence" value="ECO:0007669"/>
    <property type="project" value="UniProtKB-KW"/>
</dbReference>
<keyword evidence="14" id="KW-1185">Reference proteome</keyword>
<keyword evidence="5 11" id="KW-0547">Nucleotide-binding</keyword>
<reference evidence="13 14" key="1">
    <citation type="submission" date="2013-08" db="EMBL/GenBank/DDBJ databases">
        <title>The genome sequence of Skermanella stibiiresistens.</title>
        <authorList>
            <person name="Zhu W."/>
            <person name="Wang G."/>
        </authorList>
    </citation>
    <scope>NUCLEOTIDE SEQUENCE [LARGE SCALE GENOMIC DNA]</scope>
    <source>
        <strain evidence="13 14">SB22</strain>
    </source>
</reference>
<evidence type="ECO:0000256" key="2">
    <source>
        <dbReference type="ARBA" id="ARBA00011123"/>
    </source>
</evidence>
<evidence type="ECO:0000256" key="9">
    <source>
        <dbReference type="ARBA" id="ARBA00047380"/>
    </source>
</evidence>
<dbReference type="OrthoDB" id="9804078at2"/>
<comment type="caution">
    <text evidence="13">The sequence shown here is derived from an EMBL/GenBank/DDBJ whole genome shotgun (WGS) entry which is preliminary data.</text>
</comment>
<dbReference type="InterPro" id="IPR014746">
    <property type="entry name" value="Gln_synth/guanido_kin_cat_dom"/>
</dbReference>
<dbReference type="GO" id="GO:0050566">
    <property type="term" value="F:asparaginyl-tRNA synthase (glutamine-hydrolyzing) activity"/>
    <property type="evidence" value="ECO:0007669"/>
    <property type="project" value="RHEA"/>
</dbReference>
<evidence type="ECO:0000256" key="5">
    <source>
        <dbReference type="ARBA" id="ARBA00022741"/>
    </source>
</evidence>
<evidence type="ECO:0000256" key="11">
    <source>
        <dbReference type="HAMAP-Rule" id="MF_00121"/>
    </source>
</evidence>
<dbReference type="NCBIfam" id="NF004012">
    <property type="entry name" value="PRK05477.1-2"/>
    <property type="match status" value="1"/>
</dbReference>
<dbReference type="RefSeq" id="WP_037446711.1">
    <property type="nucleotide sequence ID" value="NZ_AVFL01000002.1"/>
</dbReference>
<dbReference type="InterPro" id="IPR042114">
    <property type="entry name" value="GatB_C_1"/>
</dbReference>
<comment type="function">
    <text evidence="8 11">Allows the formation of correctly charged Asn-tRNA(Asn) or Gln-tRNA(Gln) through the transamidation of misacylated Asp-tRNA(Asn) or Glu-tRNA(Gln) in organisms which lack either or both of asparaginyl-tRNA or glutaminyl-tRNA synthetases. The reaction takes place in the presence of glutamine and ATP through an activated phospho-Asp-tRNA(Asn) or phospho-Glu-tRNA(Gln).</text>
</comment>
<dbReference type="Gene3D" id="1.10.150.380">
    <property type="entry name" value="GatB domain, N-terminal subdomain"/>
    <property type="match status" value="1"/>
</dbReference>
<dbReference type="Pfam" id="PF02934">
    <property type="entry name" value="GatB_N"/>
    <property type="match status" value="1"/>
</dbReference>
<dbReference type="NCBIfam" id="TIGR00133">
    <property type="entry name" value="gatB"/>
    <property type="match status" value="1"/>
</dbReference>
<organism evidence="13 14">
    <name type="scientific">Skermanella stibiiresistens SB22</name>
    <dbReference type="NCBI Taxonomy" id="1385369"/>
    <lineage>
        <taxon>Bacteria</taxon>
        <taxon>Pseudomonadati</taxon>
        <taxon>Pseudomonadota</taxon>
        <taxon>Alphaproteobacteria</taxon>
        <taxon>Rhodospirillales</taxon>
        <taxon>Azospirillaceae</taxon>
        <taxon>Skermanella</taxon>
    </lineage>
</organism>
<accession>W9HB03</accession>
<dbReference type="SUPFAM" id="SSF55931">
    <property type="entry name" value="Glutamine synthetase/guanido kinase"/>
    <property type="match status" value="1"/>
</dbReference>
<dbReference type="Proteomes" id="UP000019486">
    <property type="component" value="Unassembled WGS sequence"/>
</dbReference>
<comment type="catalytic activity">
    <reaction evidence="10 11">
        <text>L-glutamyl-tRNA(Gln) + L-glutamine + ATP + H2O = L-glutaminyl-tRNA(Gln) + L-glutamate + ADP + phosphate + H(+)</text>
        <dbReference type="Rhea" id="RHEA:17521"/>
        <dbReference type="Rhea" id="RHEA-COMP:9681"/>
        <dbReference type="Rhea" id="RHEA-COMP:9684"/>
        <dbReference type="ChEBI" id="CHEBI:15377"/>
        <dbReference type="ChEBI" id="CHEBI:15378"/>
        <dbReference type="ChEBI" id="CHEBI:29985"/>
        <dbReference type="ChEBI" id="CHEBI:30616"/>
        <dbReference type="ChEBI" id="CHEBI:43474"/>
        <dbReference type="ChEBI" id="CHEBI:58359"/>
        <dbReference type="ChEBI" id="CHEBI:78520"/>
        <dbReference type="ChEBI" id="CHEBI:78521"/>
        <dbReference type="ChEBI" id="CHEBI:456216"/>
    </reaction>
</comment>
<protein>
    <recommendedName>
        <fullName evidence="3 11">Aspartyl/glutamyl-tRNA(Asn/Gln) amidotransferase subunit B</fullName>
        <shortName evidence="11">Asp/Glu-ADT subunit B</shortName>
        <ecNumber evidence="11">6.3.5.-</ecNumber>
    </recommendedName>
</protein>
<comment type="similarity">
    <text evidence="1 11">Belongs to the GatB/GatE family. GatB subfamily.</text>
</comment>
<evidence type="ECO:0000256" key="8">
    <source>
        <dbReference type="ARBA" id="ARBA00024799"/>
    </source>
</evidence>
<comment type="subunit">
    <text evidence="2 11">Heterotrimer of A, B and C subunits.</text>
</comment>
<evidence type="ECO:0000256" key="3">
    <source>
        <dbReference type="ARBA" id="ARBA00016923"/>
    </source>
</evidence>
<feature type="domain" description="Asn/Gln amidotransferase" evidence="12">
    <location>
        <begin position="336"/>
        <end position="482"/>
    </location>
</feature>
<evidence type="ECO:0000313" key="13">
    <source>
        <dbReference type="EMBL" id="EWY41887.1"/>
    </source>
</evidence>
<keyword evidence="13" id="KW-0808">Transferase</keyword>
<dbReference type="NCBIfam" id="NF004015">
    <property type="entry name" value="PRK05477.1-5"/>
    <property type="match status" value="1"/>
</dbReference>
<dbReference type="Pfam" id="PF02637">
    <property type="entry name" value="GatB_Yqey"/>
    <property type="match status" value="1"/>
</dbReference>
<dbReference type="InterPro" id="IPR017958">
    <property type="entry name" value="Gln-tRNA_amidoTrfase_suB_CS"/>
</dbReference>
<gene>
    <name evidence="11 13" type="primary">gatB</name>
    <name evidence="13" type="ORF">N825_18120</name>
</gene>
<dbReference type="SMART" id="SM00845">
    <property type="entry name" value="GatB_Yqey"/>
    <property type="match status" value="1"/>
</dbReference>
<dbReference type="SUPFAM" id="SSF89095">
    <property type="entry name" value="GatB/YqeY motif"/>
    <property type="match status" value="1"/>
</dbReference>
<name>W9HB03_9PROT</name>
<dbReference type="InterPro" id="IPR004413">
    <property type="entry name" value="GatB"/>
</dbReference>
<dbReference type="AlphaFoldDB" id="W9HB03"/>
<dbReference type="EC" id="6.3.5.-" evidence="11"/>
<evidence type="ECO:0000256" key="10">
    <source>
        <dbReference type="ARBA" id="ARBA00047913"/>
    </source>
</evidence>
<dbReference type="PROSITE" id="PS01234">
    <property type="entry name" value="GATB"/>
    <property type="match status" value="1"/>
</dbReference>
<dbReference type="InterPro" id="IPR006075">
    <property type="entry name" value="Asn/Gln-tRNA_Trfase_suB/E_cat"/>
</dbReference>
<keyword evidence="6 11" id="KW-0067">ATP-binding</keyword>
<sequence>MTKLIQGETGDWEVVIGLEVHAQIISNAKLFSGASTLFGSEPNTQVSFVDAAFPGMLPVINEVCVEQAVRTGLGLKAQINLYSVFDRKNYFYADLPSGYQISQFQQPVVGKGEIVLDMPDGSSRTVGVTRLHLEMDAGKSVHDLHPSRTYVDLNRSGVALMEIVSEPDMRTSEEAAAYVRKLRAILRYLGTCDGNMEEGSMRCDVNVSVRRPGGPLGTRTETKNVNSIRYVQMAIDYEVQRQIEVLEGGGSIVQETRLWDTTKFVTRSMRSKEEAHDYRYFPDPDLLPLELEQSWVDAIKATLPELPDDKKARFIADYKLSAYDAGVLVAERASADFYETVAKGRDPKLAANWTMGELFGALNKQGKGIEQSPVSAENLGGLIDLISDNTISGRIAKDVFAEMVETGKPAALIVEEKGLRQVTDTGAIDTAIEGVLAANPDKVAEFKGGKEKLFGFFVGQVMKQTQGKANPALVNEILTRKLKD</sequence>
<dbReference type="InterPro" id="IPR017959">
    <property type="entry name" value="Asn/Gln-tRNA_amidoTrfase_suB/E"/>
</dbReference>
<dbReference type="PANTHER" id="PTHR11659:SF0">
    <property type="entry name" value="GLUTAMYL-TRNA(GLN) AMIDOTRANSFERASE SUBUNIT B, MITOCHONDRIAL"/>
    <property type="match status" value="1"/>
</dbReference>
<dbReference type="PANTHER" id="PTHR11659">
    <property type="entry name" value="GLUTAMYL-TRNA GLN AMIDOTRANSFERASE SUBUNIT B MITOCHONDRIAL AND PROKARYOTIC PET112-RELATED"/>
    <property type="match status" value="1"/>
</dbReference>
<dbReference type="GO" id="GO:0070681">
    <property type="term" value="P:glutaminyl-tRNAGln biosynthesis via transamidation"/>
    <property type="evidence" value="ECO:0007669"/>
    <property type="project" value="TreeGrafter"/>
</dbReference>
<evidence type="ECO:0000259" key="12">
    <source>
        <dbReference type="SMART" id="SM00845"/>
    </source>
</evidence>
<evidence type="ECO:0000256" key="4">
    <source>
        <dbReference type="ARBA" id="ARBA00022598"/>
    </source>
</evidence>
<dbReference type="InterPro" id="IPR023168">
    <property type="entry name" value="GatB_Yqey_C_2"/>
</dbReference>
<evidence type="ECO:0000256" key="6">
    <source>
        <dbReference type="ARBA" id="ARBA00022840"/>
    </source>
</evidence>
<keyword evidence="7 11" id="KW-0648">Protein biosynthesis</keyword>